<feature type="coiled-coil region" evidence="1">
    <location>
        <begin position="32"/>
        <end position="66"/>
    </location>
</feature>
<sequence>MDAMKAKKLGLTLQVQDLSTKNERNQRIAYRASRMNTMMAQLKQTLKRKNRKLRILTNNLAAMKDEIETLCLHIYKMDSMLVTTTTSMEHVLKLNEVDQSLSKYKGNVYYTFVANLYKLFVATKLRKVEIRGFDS</sequence>
<dbReference type="AlphaFoldDB" id="A0A8R2NN26"/>
<dbReference type="OrthoDB" id="166611at2759"/>
<dbReference type="KEGG" id="api:107882510"/>
<evidence type="ECO:0000313" key="3">
    <source>
        <dbReference type="Proteomes" id="UP000007819"/>
    </source>
</evidence>
<dbReference type="GeneID" id="107882510"/>
<name>A0A8R2NN26_ACYPI</name>
<keyword evidence="3" id="KW-1185">Reference proteome</keyword>
<reference evidence="3" key="1">
    <citation type="submission" date="2010-06" db="EMBL/GenBank/DDBJ databases">
        <authorList>
            <person name="Jiang H."/>
            <person name="Abraham K."/>
            <person name="Ali S."/>
            <person name="Alsbrooks S.L."/>
            <person name="Anim B.N."/>
            <person name="Anosike U.S."/>
            <person name="Attaway T."/>
            <person name="Bandaranaike D.P."/>
            <person name="Battles P.K."/>
            <person name="Bell S.N."/>
            <person name="Bell A.V."/>
            <person name="Beltran B."/>
            <person name="Bickham C."/>
            <person name="Bustamante Y."/>
            <person name="Caleb T."/>
            <person name="Canada A."/>
            <person name="Cardenas V."/>
            <person name="Carter K."/>
            <person name="Chacko J."/>
            <person name="Chandrabose M.N."/>
            <person name="Chavez D."/>
            <person name="Chavez A."/>
            <person name="Chen L."/>
            <person name="Chu H.-S."/>
            <person name="Claassen K.J."/>
            <person name="Cockrell R."/>
            <person name="Collins M."/>
            <person name="Cooper J.A."/>
            <person name="Cree A."/>
            <person name="Curry S.M."/>
            <person name="Da Y."/>
            <person name="Dao M.D."/>
            <person name="Das B."/>
            <person name="Davila M.-L."/>
            <person name="Davy-Carroll L."/>
            <person name="Denson S."/>
            <person name="Dinh H."/>
            <person name="Ebong V.E."/>
            <person name="Edwards J.R."/>
            <person name="Egan A."/>
            <person name="El-Daye J."/>
            <person name="Escobedo L."/>
            <person name="Fernandez S."/>
            <person name="Fernando P.R."/>
            <person name="Flagg N."/>
            <person name="Forbes L.D."/>
            <person name="Fowler R.G."/>
            <person name="Fu Q."/>
            <person name="Gabisi R.A."/>
            <person name="Ganer J."/>
            <person name="Garbino Pronczuk A."/>
            <person name="Garcia R.M."/>
            <person name="Garner T."/>
            <person name="Garrett T.E."/>
            <person name="Gonzalez D.A."/>
            <person name="Hamid H."/>
            <person name="Hawkins E.S."/>
            <person name="Hirani K."/>
            <person name="Hogues M.E."/>
            <person name="Hollins B."/>
            <person name="Hsiao C.-H."/>
            <person name="Jabil R."/>
            <person name="James M.L."/>
            <person name="Jhangiani S.N."/>
            <person name="Johnson B."/>
            <person name="Johnson Q."/>
            <person name="Joshi V."/>
            <person name="Kalu J.B."/>
            <person name="Kam C."/>
            <person name="Kashfia A."/>
            <person name="Keebler J."/>
            <person name="Kisamo H."/>
            <person name="Kovar C.L."/>
            <person name="Lago L.A."/>
            <person name="Lai C.-Y."/>
            <person name="Laidlaw J."/>
            <person name="Lara F."/>
            <person name="Le T.-K."/>
            <person name="Lee S.L."/>
            <person name="Legall F.H."/>
            <person name="Lemon S.J."/>
            <person name="Lewis L.R."/>
            <person name="Li B."/>
            <person name="Liu Y."/>
            <person name="Liu Y.-S."/>
            <person name="Lopez J."/>
            <person name="Lozado R.J."/>
            <person name="Lu J."/>
            <person name="Madu R.C."/>
            <person name="Maheshwari M."/>
            <person name="Maheshwari R."/>
            <person name="Malloy K."/>
            <person name="Martinez E."/>
            <person name="Mathew T."/>
            <person name="Mercado I.C."/>
            <person name="Mercado C."/>
            <person name="Meyer B."/>
            <person name="Montgomery K."/>
            <person name="Morgan M.B."/>
            <person name="Munidasa M."/>
            <person name="Nazareth L.V."/>
            <person name="Nelson J."/>
            <person name="Ng B.M."/>
            <person name="Nguyen N.B."/>
            <person name="Nguyen P.Q."/>
            <person name="Nguyen T."/>
            <person name="Obregon M."/>
            <person name="Okwuonu G.O."/>
            <person name="Onwere C.G."/>
            <person name="Orozco G."/>
            <person name="Parra A."/>
            <person name="Patel S."/>
            <person name="Patil S."/>
            <person name="Perez A."/>
            <person name="Perez Y."/>
            <person name="Pham C."/>
            <person name="Primus E.L."/>
            <person name="Pu L.-L."/>
            <person name="Puazo M."/>
            <person name="Qin X."/>
            <person name="Quiroz J.B."/>
            <person name="Reese J."/>
            <person name="Richards S."/>
            <person name="Rives C.M."/>
            <person name="Robberts R."/>
            <person name="Ruiz S.J."/>
            <person name="Ruiz M.J."/>
            <person name="Santibanez J."/>
            <person name="Schneider B.W."/>
            <person name="Sisson I."/>
            <person name="Smith M."/>
            <person name="Sodergren E."/>
            <person name="Song X.-Z."/>
            <person name="Song B.B."/>
            <person name="Summersgill H."/>
            <person name="Thelus R."/>
            <person name="Thornton R.D."/>
            <person name="Trejos Z.Y."/>
            <person name="Usmani K."/>
            <person name="Vattathil S."/>
            <person name="Villasana D."/>
            <person name="Walker D.L."/>
            <person name="Wang S."/>
            <person name="Wang K."/>
            <person name="White C.S."/>
            <person name="Williams A.C."/>
            <person name="Williamson J."/>
            <person name="Wilson K."/>
            <person name="Woghiren I.O."/>
            <person name="Woodworth J.R."/>
            <person name="Worley K.C."/>
            <person name="Wright R.A."/>
            <person name="Wu W."/>
            <person name="Young L."/>
            <person name="Zhang L."/>
            <person name="Zhang J."/>
            <person name="Zhu Y."/>
            <person name="Muzny D.M."/>
            <person name="Weinstock G."/>
            <person name="Gibbs R.A."/>
        </authorList>
    </citation>
    <scope>NUCLEOTIDE SEQUENCE [LARGE SCALE GENOMIC DNA]</scope>
    <source>
        <strain evidence="3">LSR1</strain>
    </source>
</reference>
<evidence type="ECO:0000256" key="1">
    <source>
        <dbReference type="SAM" id="Coils"/>
    </source>
</evidence>
<organism evidence="2 3">
    <name type="scientific">Acyrthosiphon pisum</name>
    <name type="common">Pea aphid</name>
    <dbReference type="NCBI Taxonomy" id="7029"/>
    <lineage>
        <taxon>Eukaryota</taxon>
        <taxon>Metazoa</taxon>
        <taxon>Ecdysozoa</taxon>
        <taxon>Arthropoda</taxon>
        <taxon>Hexapoda</taxon>
        <taxon>Insecta</taxon>
        <taxon>Pterygota</taxon>
        <taxon>Neoptera</taxon>
        <taxon>Paraneoptera</taxon>
        <taxon>Hemiptera</taxon>
        <taxon>Sternorrhyncha</taxon>
        <taxon>Aphidomorpha</taxon>
        <taxon>Aphidoidea</taxon>
        <taxon>Aphididae</taxon>
        <taxon>Macrosiphini</taxon>
        <taxon>Acyrthosiphon</taxon>
    </lineage>
</organism>
<accession>A0A8R2NN26</accession>
<dbReference type="Proteomes" id="UP000007819">
    <property type="component" value="Chromosome X"/>
</dbReference>
<dbReference type="RefSeq" id="XP_029341483.1">
    <property type="nucleotide sequence ID" value="XM_029485623.1"/>
</dbReference>
<proteinExistence type="predicted"/>
<reference evidence="2" key="2">
    <citation type="submission" date="2022-06" db="UniProtKB">
        <authorList>
            <consortium name="EnsemblMetazoa"/>
        </authorList>
    </citation>
    <scope>IDENTIFICATION</scope>
</reference>
<protein>
    <submittedName>
        <fullName evidence="2">Uncharacterized protein</fullName>
    </submittedName>
</protein>
<keyword evidence="1" id="KW-0175">Coiled coil</keyword>
<evidence type="ECO:0000313" key="2">
    <source>
        <dbReference type="EnsemblMetazoa" id="XP_029341483.1"/>
    </source>
</evidence>
<dbReference type="EnsemblMetazoa" id="XM_029485623.1">
    <property type="protein sequence ID" value="XP_029341483.1"/>
    <property type="gene ID" value="LOC107882510"/>
</dbReference>